<dbReference type="Proteomes" id="UP000314294">
    <property type="component" value="Unassembled WGS sequence"/>
</dbReference>
<reference evidence="2 3" key="1">
    <citation type="submission" date="2019-03" db="EMBL/GenBank/DDBJ databases">
        <title>First draft genome of Liparis tanakae, snailfish: a comprehensive survey of snailfish specific genes.</title>
        <authorList>
            <person name="Kim W."/>
            <person name="Song I."/>
            <person name="Jeong J.-H."/>
            <person name="Kim D."/>
            <person name="Kim S."/>
            <person name="Ryu S."/>
            <person name="Song J.Y."/>
            <person name="Lee S.K."/>
        </authorList>
    </citation>
    <scope>NUCLEOTIDE SEQUENCE [LARGE SCALE GENOMIC DNA]</scope>
    <source>
        <tissue evidence="2">Muscle</tissue>
    </source>
</reference>
<protein>
    <submittedName>
        <fullName evidence="2">Uncharacterized protein</fullName>
    </submittedName>
</protein>
<evidence type="ECO:0000256" key="1">
    <source>
        <dbReference type="SAM" id="MobiDB-lite"/>
    </source>
</evidence>
<proteinExistence type="predicted"/>
<comment type="caution">
    <text evidence="2">The sequence shown here is derived from an EMBL/GenBank/DDBJ whole genome shotgun (WGS) entry which is preliminary data.</text>
</comment>
<evidence type="ECO:0000313" key="2">
    <source>
        <dbReference type="EMBL" id="TNN87736.1"/>
    </source>
</evidence>
<evidence type="ECO:0000313" key="3">
    <source>
        <dbReference type="Proteomes" id="UP000314294"/>
    </source>
</evidence>
<name>A0A4Z2JC09_9TELE</name>
<dbReference type="AlphaFoldDB" id="A0A4Z2JC09"/>
<feature type="compositionally biased region" description="Basic and acidic residues" evidence="1">
    <location>
        <begin position="36"/>
        <end position="48"/>
    </location>
</feature>
<organism evidence="2 3">
    <name type="scientific">Liparis tanakae</name>
    <name type="common">Tanaka's snailfish</name>
    <dbReference type="NCBI Taxonomy" id="230148"/>
    <lineage>
        <taxon>Eukaryota</taxon>
        <taxon>Metazoa</taxon>
        <taxon>Chordata</taxon>
        <taxon>Craniata</taxon>
        <taxon>Vertebrata</taxon>
        <taxon>Euteleostomi</taxon>
        <taxon>Actinopterygii</taxon>
        <taxon>Neopterygii</taxon>
        <taxon>Teleostei</taxon>
        <taxon>Neoteleostei</taxon>
        <taxon>Acanthomorphata</taxon>
        <taxon>Eupercaria</taxon>
        <taxon>Perciformes</taxon>
        <taxon>Cottioidei</taxon>
        <taxon>Cottales</taxon>
        <taxon>Liparidae</taxon>
        <taxon>Liparis</taxon>
    </lineage>
</organism>
<sequence length="253" mass="27360">MGLLRSGLVKRSQIMPAMAMPTHSQGSIDGSKAGQSHKDRDQPGHHAEMSMSKWDSPVEIWMKPKTMMMSRATSLEAVNRSCTLVAALTLMQFTNVANTSDTTYCDDGRMMSISTHSFRKAASSPYTSRMAPMVEITPQADQTIRESPAEPVSLTTPVGVTKMPEPMMVPMIIPTPLKRVMLRLSTIFSPLAGRSVGLVAVGAGTMRTSIHLTLILSPSFPPSVSQGYGGEELNLCDDAVELLLPEPTPTPNE</sequence>
<accession>A0A4Z2JC09</accession>
<dbReference type="EMBL" id="SRLO01000009">
    <property type="protein sequence ID" value="TNN87736.1"/>
    <property type="molecule type" value="Genomic_DNA"/>
</dbReference>
<feature type="region of interest" description="Disordered" evidence="1">
    <location>
        <begin position="17"/>
        <end position="52"/>
    </location>
</feature>
<gene>
    <name evidence="2" type="ORF">EYF80_002083</name>
</gene>
<keyword evidence="3" id="KW-1185">Reference proteome</keyword>